<name>Q1M898_RHIJ3</name>
<comment type="function">
    <text evidence="1">Could be a virulence factor.</text>
</comment>
<dbReference type="EMBL" id="AM236084">
    <property type="protein sequence ID" value="CAK10254.1"/>
    <property type="molecule type" value="Genomic_DNA"/>
</dbReference>
<dbReference type="CDD" id="cd00138">
    <property type="entry name" value="PLDc_SF"/>
    <property type="match status" value="1"/>
</dbReference>
<dbReference type="Gene3D" id="3.30.870.10">
    <property type="entry name" value="Endonuclease Chain A"/>
    <property type="match status" value="1"/>
</dbReference>
<dbReference type="SUPFAM" id="SSF56024">
    <property type="entry name" value="Phospholipase D/nuclease"/>
    <property type="match status" value="1"/>
</dbReference>
<sequence length="277" mass="28887">MSVVAPIGNALARSLIAGLGADCAAAASLARAVILSQVGWIDLSRIDGYQPSSLARATADFTGRGWLISSKSGLAVGANHIPAGVPAFLEGAAAMRGSMPDDARASAVVTMPVAPSAIARALPTTGISHASLMTTQQALEQIADAAVGSLTVMTPFLNRDGLSLVLELFRRTPAPLRRLIIRRVGSAHTTVLAGRKDLIAADVSVLDYTLPAEVGFETFHAKVVLADQNIAYVGSANMTVYARYSMELGLMTENRAAKVIASVVRAVERIATPVDLR</sequence>
<accession>Q1M898</accession>
<gene>
    <name evidence="7" type="ordered locus">pRL100028</name>
</gene>
<keyword evidence="8" id="KW-1185">Reference proteome</keyword>
<evidence type="ECO:0000256" key="2">
    <source>
        <dbReference type="ARBA" id="ARBA00004613"/>
    </source>
</evidence>
<reference evidence="7 8" key="1">
    <citation type="journal article" date="2006" name="Genome Biol.">
        <title>The genome of Rhizobium leguminosarum has recognizable core and accessory components.</title>
        <authorList>
            <person name="Young J.W."/>
            <person name="Crossman L.C."/>
            <person name="Johnston A.W.B."/>
            <person name="Thomson N.R."/>
            <person name="Ghazoui Z.F."/>
            <person name="Hull K.H."/>
            <person name="Wexler M."/>
            <person name="Curson A.R.J."/>
            <person name="Todd J.D."/>
            <person name="Poole P.S."/>
            <person name="Mauchline T.H."/>
            <person name="East A.K."/>
            <person name="Quail M.A."/>
            <person name="Churcher C."/>
            <person name="Arrowsmith C."/>
            <person name="Cherevach A."/>
            <person name="Chillingworth T."/>
            <person name="Clarke K."/>
            <person name="Cronin A."/>
            <person name="Davis P."/>
            <person name="Fraser A."/>
            <person name="Hance Z."/>
            <person name="Hauser H."/>
            <person name="Jagels K."/>
            <person name="Moule S."/>
            <person name="Mungall K."/>
            <person name="Norbertczak H."/>
            <person name="Rabbinowitsch E."/>
            <person name="Sanders M."/>
            <person name="Simmonds M."/>
            <person name="Whitehead S."/>
            <person name="Parkhill J."/>
        </authorList>
    </citation>
    <scope>NUCLEOTIDE SEQUENCE [LARGE SCALE GENOMIC DNA]</scope>
    <source>
        <strain evidence="8">DSM 114642 / LMG 32736 / 3841</strain>
    </source>
</reference>
<evidence type="ECO:0000256" key="1">
    <source>
        <dbReference type="ARBA" id="ARBA00003145"/>
    </source>
</evidence>
<evidence type="ECO:0000313" key="7">
    <source>
        <dbReference type="EMBL" id="CAK10254.1"/>
    </source>
</evidence>
<dbReference type="EnsemblBacteria" id="CAK10254">
    <property type="protein sequence ID" value="CAK10254"/>
    <property type="gene ID" value="pRL100028"/>
</dbReference>
<feature type="domain" description="PLD phosphodiesterase" evidence="6">
    <location>
        <begin position="215"/>
        <end position="242"/>
    </location>
</feature>
<dbReference type="PROSITE" id="PS50035">
    <property type="entry name" value="PLD"/>
    <property type="match status" value="1"/>
</dbReference>
<dbReference type="InterPro" id="IPR025202">
    <property type="entry name" value="PLD-like_dom"/>
</dbReference>
<keyword evidence="4" id="KW-0964">Secreted</keyword>
<keyword evidence="7" id="KW-0614">Plasmid</keyword>
<proteinExistence type="predicted"/>
<dbReference type="Pfam" id="PF13091">
    <property type="entry name" value="PLDc_2"/>
    <property type="match status" value="1"/>
</dbReference>
<dbReference type="AlphaFoldDB" id="Q1M898"/>
<dbReference type="GO" id="GO:0003824">
    <property type="term" value="F:catalytic activity"/>
    <property type="evidence" value="ECO:0007669"/>
    <property type="project" value="InterPro"/>
</dbReference>
<dbReference type="InterPro" id="IPR001736">
    <property type="entry name" value="PLipase_D/transphosphatidylase"/>
</dbReference>
<dbReference type="KEGG" id="rle:pRL100028"/>
<dbReference type="GO" id="GO:0006793">
    <property type="term" value="P:phosphorus metabolic process"/>
    <property type="evidence" value="ECO:0007669"/>
    <property type="project" value="UniProtKB-ARBA"/>
</dbReference>
<evidence type="ECO:0000313" key="8">
    <source>
        <dbReference type="Proteomes" id="UP000006575"/>
    </source>
</evidence>
<evidence type="ECO:0000256" key="4">
    <source>
        <dbReference type="ARBA" id="ARBA00022525"/>
    </source>
</evidence>
<evidence type="ECO:0000256" key="5">
    <source>
        <dbReference type="ARBA" id="ARBA00029594"/>
    </source>
</evidence>
<geneLocation type="plasmid" evidence="7 8">
    <name>pRL10</name>
</geneLocation>
<protein>
    <recommendedName>
        <fullName evidence="3">Phospholipase D</fullName>
    </recommendedName>
    <alternativeName>
        <fullName evidence="5">Choline phosphatase</fullName>
    </alternativeName>
</protein>
<evidence type="ECO:0000256" key="3">
    <source>
        <dbReference type="ARBA" id="ARBA00018392"/>
    </source>
</evidence>
<organism evidence="7 8">
    <name type="scientific">Rhizobium johnstonii (strain DSM 114642 / LMG 32736 / 3841)</name>
    <name type="common">Rhizobium leguminosarum bv. viciae</name>
    <dbReference type="NCBI Taxonomy" id="216596"/>
    <lineage>
        <taxon>Bacteria</taxon>
        <taxon>Pseudomonadati</taxon>
        <taxon>Pseudomonadota</taxon>
        <taxon>Alphaproteobacteria</taxon>
        <taxon>Hyphomicrobiales</taxon>
        <taxon>Rhizobiaceae</taxon>
        <taxon>Rhizobium/Agrobacterium group</taxon>
        <taxon>Rhizobium</taxon>
        <taxon>Rhizobium johnstonii</taxon>
    </lineage>
</organism>
<dbReference type="HOGENOM" id="CLU_1015182_0_0_5"/>
<evidence type="ECO:0000259" key="6">
    <source>
        <dbReference type="PROSITE" id="PS50035"/>
    </source>
</evidence>
<comment type="subcellular location">
    <subcellularLocation>
        <location evidence="2">Secreted</location>
    </subcellularLocation>
</comment>
<dbReference type="Proteomes" id="UP000006575">
    <property type="component" value="Plasmid pRL10"/>
</dbReference>